<keyword evidence="4" id="KW-1185">Reference proteome</keyword>
<organism evidence="3 4">
    <name type="scientific">Effrenium voratum</name>
    <dbReference type="NCBI Taxonomy" id="2562239"/>
    <lineage>
        <taxon>Eukaryota</taxon>
        <taxon>Sar</taxon>
        <taxon>Alveolata</taxon>
        <taxon>Dinophyceae</taxon>
        <taxon>Suessiales</taxon>
        <taxon>Symbiodiniaceae</taxon>
        <taxon>Effrenium</taxon>
    </lineage>
</organism>
<reference evidence="3" key="1">
    <citation type="submission" date="2023-08" db="EMBL/GenBank/DDBJ databases">
        <authorList>
            <person name="Chen Y."/>
            <person name="Shah S."/>
            <person name="Dougan E. K."/>
            <person name="Thang M."/>
            <person name="Chan C."/>
        </authorList>
    </citation>
    <scope>NUCLEOTIDE SEQUENCE</scope>
</reference>
<comment type="caution">
    <text evidence="3">The sequence shown here is derived from an EMBL/GenBank/DDBJ whole genome shotgun (WGS) entry which is preliminary data.</text>
</comment>
<protein>
    <recommendedName>
        <fullName evidence="2">RNA-editing substrate-binding complex 6 protein domain-containing protein</fullName>
    </recommendedName>
</protein>
<name>A0AA36NJY3_9DINO</name>
<evidence type="ECO:0000256" key="1">
    <source>
        <dbReference type="SAM" id="MobiDB-lite"/>
    </source>
</evidence>
<sequence length="554" mass="60768">MRTGRRLAPSLRLIGGPYVPARRQTTGTLPAHLVYEPGHLPDAATLLLVAQSAASSGFKDPDFWRACSVQAQRMLCHGTGTDLRQLARYTEAAASVHYRDVELMYNLGDAAAAAAQDRHLDSDTIMLVLRAHALLAFQNDRVVQKMETSLFELLQESRATAGCLSNSLLSLSELHAAACLPASETSRQELIDGAARVTLEHISFFTAAQLCEVLQAMATFRMRGNRQVSALLLGISNSLARQSLKLSSKDCATAANAYAACRVHDEQILEALSGRLRDKEVRGALTPQQLSQVLYGFAKFTSQDIALLDLLSIEVRRHLHTLDASLMSSMLASLAKAGVSCAVLSGRATQMVRRTVTETSETAAPACDLGAATFAELRALTMAFAKLQVTDRRLYERLAESFVQCKDDNQQAVDVQPCESLVNVVHAFSKVHISPMKLFGMVMGALMSQSEEMSSREAVKLLHALAKVDYTIMPSTKERILLALRPERLQDLGIFELLKLSVASKKLGLDLPMLESQVGSVLPNEPMLAKETPQRRPVAQKTRRKSARKQKWTW</sequence>
<dbReference type="Proteomes" id="UP001178507">
    <property type="component" value="Unassembled WGS sequence"/>
</dbReference>
<evidence type="ECO:0000259" key="2">
    <source>
        <dbReference type="Pfam" id="PF26188"/>
    </source>
</evidence>
<accession>A0AA36NJY3</accession>
<dbReference type="InterPro" id="IPR058917">
    <property type="entry name" value="RESC6_dom"/>
</dbReference>
<gene>
    <name evidence="3" type="ORF">EVOR1521_LOCUS31056</name>
</gene>
<dbReference type="AlphaFoldDB" id="A0AA36NJY3"/>
<proteinExistence type="predicted"/>
<evidence type="ECO:0000313" key="3">
    <source>
        <dbReference type="EMBL" id="CAJ1410134.1"/>
    </source>
</evidence>
<evidence type="ECO:0000313" key="4">
    <source>
        <dbReference type="Proteomes" id="UP001178507"/>
    </source>
</evidence>
<feature type="domain" description="RNA-editing substrate-binding complex 6 protein" evidence="2">
    <location>
        <begin position="178"/>
        <end position="349"/>
    </location>
</feature>
<dbReference type="Pfam" id="PF26188">
    <property type="entry name" value="RESC6"/>
    <property type="match status" value="1"/>
</dbReference>
<feature type="region of interest" description="Disordered" evidence="1">
    <location>
        <begin position="524"/>
        <end position="554"/>
    </location>
</feature>
<feature type="compositionally biased region" description="Basic residues" evidence="1">
    <location>
        <begin position="541"/>
        <end position="554"/>
    </location>
</feature>
<dbReference type="EMBL" id="CAUJNA010003806">
    <property type="protein sequence ID" value="CAJ1410134.1"/>
    <property type="molecule type" value="Genomic_DNA"/>
</dbReference>